<protein>
    <recommendedName>
        <fullName evidence="3">DUF2480 family protein</fullName>
    </recommendedName>
</protein>
<dbReference type="OrthoDB" id="9803040at2"/>
<dbReference type="EMBL" id="CP010777">
    <property type="protein sequence ID" value="AKQ47373.1"/>
    <property type="molecule type" value="Genomic_DNA"/>
</dbReference>
<gene>
    <name evidence="1" type="ORF">TH63_19710</name>
</gene>
<proteinExistence type="predicted"/>
<name>A0A0H4VPZ0_9BACT</name>
<dbReference type="AlphaFoldDB" id="A0A0H4VPZ0"/>
<reference evidence="1 2" key="1">
    <citation type="submission" date="2015-01" db="EMBL/GenBank/DDBJ databases">
        <title>Rufibacter sp./DG31D/ whole genome sequencing.</title>
        <authorList>
            <person name="Kim M.K."/>
            <person name="Srinivasan S."/>
            <person name="Lee J.-J."/>
        </authorList>
    </citation>
    <scope>NUCLEOTIDE SEQUENCE [LARGE SCALE GENOMIC DNA]</scope>
    <source>
        <strain evidence="1 2">DG31D</strain>
    </source>
</reference>
<accession>A0A0H4VPZ0</accession>
<sequence length="175" mass="19961">MEEFVNRVANSGLVTLNLEEYLHPGERVVYDIKDNLFMELMLREKDFRAFVKEHDWSQYEGKNVAIICSTEAIVPTWAYMLLASKLQPYVNRYVFGDLKALEQALLQDAISKINAEDYKDAKVVIKGCGQIPVPTYAYVEIMQKLLPVVSSIMYGEPCSTVPIYKKPKEKTAVAE</sequence>
<dbReference type="KEGG" id="ruf:TH63_19710"/>
<evidence type="ECO:0000313" key="2">
    <source>
        <dbReference type="Proteomes" id="UP000036458"/>
    </source>
</evidence>
<evidence type="ECO:0008006" key="3">
    <source>
        <dbReference type="Google" id="ProtNLM"/>
    </source>
</evidence>
<dbReference type="PATRIC" id="fig|1379910.4.peg.4298"/>
<dbReference type="Pfam" id="PF10652">
    <property type="entry name" value="DUF2480"/>
    <property type="match status" value="1"/>
</dbReference>
<dbReference type="InterPro" id="IPR018914">
    <property type="entry name" value="DUF2480"/>
</dbReference>
<organism evidence="1 2">
    <name type="scientific">Rufibacter radiotolerans</name>
    <dbReference type="NCBI Taxonomy" id="1379910"/>
    <lineage>
        <taxon>Bacteria</taxon>
        <taxon>Pseudomonadati</taxon>
        <taxon>Bacteroidota</taxon>
        <taxon>Cytophagia</taxon>
        <taxon>Cytophagales</taxon>
        <taxon>Hymenobacteraceae</taxon>
        <taxon>Rufibacter</taxon>
    </lineage>
</organism>
<evidence type="ECO:0000313" key="1">
    <source>
        <dbReference type="EMBL" id="AKQ47373.1"/>
    </source>
</evidence>
<keyword evidence="2" id="KW-1185">Reference proteome</keyword>
<dbReference type="STRING" id="1379910.TH63_19710"/>
<dbReference type="Proteomes" id="UP000036458">
    <property type="component" value="Chromosome"/>
</dbReference>
<dbReference type="RefSeq" id="WP_048922471.1">
    <property type="nucleotide sequence ID" value="NZ_CP010777.1"/>
</dbReference>